<keyword evidence="4 6" id="KW-0472">Membrane</keyword>
<evidence type="ECO:0000259" key="7">
    <source>
        <dbReference type="Pfam" id="PF03151"/>
    </source>
</evidence>
<feature type="transmembrane region" description="Helical" evidence="6">
    <location>
        <begin position="26"/>
        <end position="46"/>
    </location>
</feature>
<evidence type="ECO:0000313" key="9">
    <source>
        <dbReference type="Proteomes" id="UP000267029"/>
    </source>
</evidence>
<dbReference type="InterPro" id="IPR004853">
    <property type="entry name" value="Sugar_P_trans_dom"/>
</dbReference>
<evidence type="ECO:0000256" key="5">
    <source>
        <dbReference type="SAM" id="MobiDB-lite"/>
    </source>
</evidence>
<reference evidence="8 9" key="1">
    <citation type="submission" date="2018-10" db="EMBL/GenBank/DDBJ databases">
        <authorList>
            <consortium name="Pathogen Informatics"/>
        </authorList>
    </citation>
    <scope>NUCLEOTIDE SEQUENCE [LARGE SCALE GENOMIC DNA]</scope>
</reference>
<proteinExistence type="predicted"/>
<dbReference type="OrthoDB" id="5547497at2759"/>
<dbReference type="Pfam" id="PF03151">
    <property type="entry name" value="TPT"/>
    <property type="match status" value="1"/>
</dbReference>
<dbReference type="InterPro" id="IPR037185">
    <property type="entry name" value="EmrE-like"/>
</dbReference>
<keyword evidence="9" id="KW-1185">Reference proteome</keyword>
<evidence type="ECO:0000256" key="2">
    <source>
        <dbReference type="ARBA" id="ARBA00022692"/>
    </source>
</evidence>
<evidence type="ECO:0000256" key="3">
    <source>
        <dbReference type="ARBA" id="ARBA00022989"/>
    </source>
</evidence>
<feature type="transmembrane region" description="Helical" evidence="6">
    <location>
        <begin position="214"/>
        <end position="235"/>
    </location>
</feature>
<feature type="transmembrane region" description="Helical" evidence="6">
    <location>
        <begin position="67"/>
        <end position="84"/>
    </location>
</feature>
<name>A0A3P6HLX2_MESCO</name>
<comment type="subcellular location">
    <subcellularLocation>
        <location evidence="1">Membrane</location>
        <topology evidence="1">Multi-pass membrane protein</topology>
    </subcellularLocation>
</comment>
<organism evidence="8 9">
    <name type="scientific">Mesocestoides corti</name>
    <name type="common">Flatworm</name>
    <dbReference type="NCBI Taxonomy" id="53468"/>
    <lineage>
        <taxon>Eukaryota</taxon>
        <taxon>Metazoa</taxon>
        <taxon>Spiralia</taxon>
        <taxon>Lophotrochozoa</taxon>
        <taxon>Platyhelminthes</taxon>
        <taxon>Cestoda</taxon>
        <taxon>Eucestoda</taxon>
        <taxon>Cyclophyllidea</taxon>
        <taxon>Mesocestoididae</taxon>
        <taxon>Mesocestoides</taxon>
    </lineage>
</organism>
<feature type="transmembrane region" description="Helical" evidence="6">
    <location>
        <begin position="123"/>
        <end position="141"/>
    </location>
</feature>
<dbReference type="SUPFAM" id="SSF103481">
    <property type="entry name" value="Multidrug resistance efflux transporter EmrE"/>
    <property type="match status" value="1"/>
</dbReference>
<keyword evidence="2 6" id="KW-0812">Transmembrane</keyword>
<evidence type="ECO:0000313" key="8">
    <source>
        <dbReference type="EMBL" id="VDD77089.1"/>
    </source>
</evidence>
<feature type="transmembrane region" description="Helical" evidence="6">
    <location>
        <begin position="298"/>
        <end position="317"/>
    </location>
</feature>
<protein>
    <recommendedName>
        <fullName evidence="7">Sugar phosphate transporter domain-containing protein</fullName>
    </recommendedName>
</protein>
<feature type="transmembrane region" description="Helical" evidence="6">
    <location>
        <begin position="147"/>
        <end position="169"/>
    </location>
</feature>
<keyword evidence="3 6" id="KW-1133">Transmembrane helix</keyword>
<dbReference type="STRING" id="53468.A0A3P6HLX2"/>
<feature type="domain" description="Sugar phosphate transporter" evidence="7">
    <location>
        <begin position="2"/>
        <end position="314"/>
    </location>
</feature>
<feature type="transmembrane region" description="Helical" evidence="6">
    <location>
        <begin position="96"/>
        <end position="116"/>
    </location>
</feature>
<dbReference type="Proteomes" id="UP000267029">
    <property type="component" value="Unassembled WGS sequence"/>
</dbReference>
<evidence type="ECO:0000256" key="1">
    <source>
        <dbReference type="ARBA" id="ARBA00004141"/>
    </source>
</evidence>
<feature type="transmembrane region" description="Helical" evidence="6">
    <location>
        <begin position="242"/>
        <end position="261"/>
    </location>
</feature>
<feature type="region of interest" description="Disordered" evidence="5">
    <location>
        <begin position="331"/>
        <end position="355"/>
    </location>
</feature>
<dbReference type="EMBL" id="UXSR01000623">
    <property type="protein sequence ID" value="VDD77089.1"/>
    <property type="molecule type" value="Genomic_DNA"/>
</dbReference>
<gene>
    <name evidence="8" type="ORF">MCOS_LOCUS3092</name>
</gene>
<dbReference type="AlphaFoldDB" id="A0A3P6HLX2"/>
<evidence type="ECO:0000256" key="6">
    <source>
        <dbReference type="SAM" id="Phobius"/>
    </source>
</evidence>
<sequence>MYWFVSISLVFINKWLLSNSDTLVDAPLFITWFQCLVTVCLCIGLSKLSNFFPNKFSFPGLDYSWRTAIRIMPLSCVFFAMIVFNNLCLKYLDVSFYFVARSLTTVFNVILTYLILRKKTGCKAILCCAVIIAGYLTSVFQENGLGTLSLLGLVYGLSASLAVSLFSILTSKGLAYVDGSVWRLTFYNNINSFLLFIVGIVLTDELTELNYLPATFSVASILSLFIPSCLCVMLFSSYVGLFFWSMMLISGIFGFAISYVTTWQIQVTSPLTHNISGTAKAAVQTILAALISLHFKSVLWWLGNSMVVAGSIAYAYVRHKISTREQALQLPQSRSASDMEPFLEKSVASDPERSK</sequence>
<dbReference type="GO" id="GO:0016020">
    <property type="term" value="C:membrane"/>
    <property type="evidence" value="ECO:0007669"/>
    <property type="project" value="UniProtKB-SubCell"/>
</dbReference>
<evidence type="ECO:0000256" key="4">
    <source>
        <dbReference type="ARBA" id="ARBA00023136"/>
    </source>
</evidence>
<accession>A0A3P6HLX2</accession>
<dbReference type="InterPro" id="IPR050186">
    <property type="entry name" value="TPT_transporter"/>
</dbReference>
<feature type="transmembrane region" description="Helical" evidence="6">
    <location>
        <begin position="181"/>
        <end position="202"/>
    </location>
</feature>
<dbReference type="PANTHER" id="PTHR11132">
    <property type="entry name" value="SOLUTE CARRIER FAMILY 35"/>
    <property type="match status" value="1"/>
</dbReference>